<evidence type="ECO:0000256" key="3">
    <source>
        <dbReference type="ARBA" id="ARBA00022840"/>
    </source>
</evidence>
<proteinExistence type="inferred from homology"/>
<evidence type="ECO:0000313" key="6">
    <source>
        <dbReference type="Proteomes" id="UP000177050"/>
    </source>
</evidence>
<feature type="domain" description="AAA+ ATPase" evidence="4">
    <location>
        <begin position="312"/>
        <end position="433"/>
    </location>
</feature>
<dbReference type="FunFam" id="3.30.450.90:FF:000001">
    <property type="entry name" value="Type II secretion system ATPase GspE"/>
    <property type="match status" value="1"/>
</dbReference>
<dbReference type="SMART" id="SM00382">
    <property type="entry name" value="AAA"/>
    <property type="match status" value="1"/>
</dbReference>
<gene>
    <name evidence="5" type="ORF">A3K52_02640</name>
</gene>
<dbReference type="Proteomes" id="UP000177050">
    <property type="component" value="Unassembled WGS sequence"/>
</dbReference>
<dbReference type="PANTHER" id="PTHR30258:SF1">
    <property type="entry name" value="PROTEIN TRANSPORT PROTEIN HOFB HOMOLOG"/>
    <property type="match status" value="1"/>
</dbReference>
<dbReference type="CDD" id="cd01129">
    <property type="entry name" value="PulE-GspE-like"/>
    <property type="match status" value="1"/>
</dbReference>
<protein>
    <recommendedName>
        <fullName evidence="4">AAA+ ATPase domain-containing protein</fullName>
    </recommendedName>
</protein>
<evidence type="ECO:0000256" key="2">
    <source>
        <dbReference type="ARBA" id="ARBA00022741"/>
    </source>
</evidence>
<name>A0A1F7L0P0_9BACT</name>
<dbReference type="InterPro" id="IPR037257">
    <property type="entry name" value="T2SS_E_N_sf"/>
</dbReference>
<dbReference type="Gene3D" id="3.40.50.300">
    <property type="entry name" value="P-loop containing nucleotide triphosphate hydrolases"/>
    <property type="match status" value="1"/>
</dbReference>
<reference evidence="5 6" key="1">
    <citation type="journal article" date="2016" name="Nat. Commun.">
        <title>Thousands of microbial genomes shed light on interconnected biogeochemical processes in an aquifer system.</title>
        <authorList>
            <person name="Anantharaman K."/>
            <person name="Brown C.T."/>
            <person name="Hug L.A."/>
            <person name="Sharon I."/>
            <person name="Castelle C.J."/>
            <person name="Probst A.J."/>
            <person name="Thomas B.C."/>
            <person name="Singh A."/>
            <person name="Wilkins M.J."/>
            <person name="Karaoz U."/>
            <person name="Brodie E.L."/>
            <person name="Williams K.H."/>
            <person name="Hubbard S.S."/>
            <person name="Banfield J.F."/>
        </authorList>
    </citation>
    <scope>NUCLEOTIDE SEQUENCE [LARGE SCALE GENOMIC DNA]</scope>
</reference>
<dbReference type="Pfam" id="PF00437">
    <property type="entry name" value="T2SSE"/>
    <property type="match status" value="1"/>
</dbReference>
<sequence>MIISPKQFIARLVENHVIDGEAADRIEIDALNKNLPIFDYLLKYGNVKKESVLKVQADILNVPYIDISSSAADPQALNFIPESVARTYTVIPYAYDTKTDTVYIASSDPLNFNLNDFLEKKTKKRVILALGNIEDILRAISISYAHGLSPEVKEALAEVSDDTTKGKEKDTAVIKEAPIAKIVDTILEFAVKGRASDVHIEAEEGKTRIRYRIDGVLQEKLTLPRTIHDSLVSRIKILSEMKIDERRIPQDGRFGFKMGEEEVDLRVSTLPTVHGEKVVMRLLKKTGGLPLLSELGLRGPQFKDLEEAVSKPYGIILVTGPTGSGKTTTLYSVLTKLNKPTVNIVTLEDPVEYQIEGINQVQINPQAGLTFATGLRAFLRQDPNIILVGEIRDKETTQLAIQAALTGHLVFSTLHTNDAATAIPRLIDLGGEPFLISSVLNASIAQRIARRICESCKETYQPTPQIKENIVSVLGPLLPSKYSKGEDVKLSRGKGCIECNFSGYLGRIAIFEVLKITPAINKMILREASAKEIEQQARTTESLIIMKQDGYLKALDGITTIEEVLRIAEV</sequence>
<dbReference type="Pfam" id="PF05157">
    <property type="entry name" value="MshEN"/>
    <property type="match status" value="1"/>
</dbReference>
<dbReference type="PANTHER" id="PTHR30258">
    <property type="entry name" value="TYPE II SECRETION SYSTEM PROTEIN GSPE-RELATED"/>
    <property type="match status" value="1"/>
</dbReference>
<dbReference type="GO" id="GO:0016887">
    <property type="term" value="F:ATP hydrolysis activity"/>
    <property type="evidence" value="ECO:0007669"/>
    <property type="project" value="TreeGrafter"/>
</dbReference>
<dbReference type="AlphaFoldDB" id="A0A1F7L0P0"/>
<comment type="caution">
    <text evidence="5">The sequence shown here is derived from an EMBL/GenBank/DDBJ whole genome shotgun (WGS) entry which is preliminary data.</text>
</comment>
<dbReference type="EMBL" id="MGBR01000001">
    <property type="protein sequence ID" value="OGK73659.1"/>
    <property type="molecule type" value="Genomic_DNA"/>
</dbReference>
<keyword evidence="2" id="KW-0547">Nucleotide-binding</keyword>
<dbReference type="FunFam" id="3.40.50.300:FF:000398">
    <property type="entry name" value="Type IV pilus assembly ATPase PilB"/>
    <property type="match status" value="1"/>
</dbReference>
<dbReference type="InterPro" id="IPR001482">
    <property type="entry name" value="T2SS/T4SS_dom"/>
</dbReference>
<evidence type="ECO:0000256" key="1">
    <source>
        <dbReference type="ARBA" id="ARBA00006611"/>
    </source>
</evidence>
<dbReference type="InterPro" id="IPR027417">
    <property type="entry name" value="P-loop_NTPase"/>
</dbReference>
<evidence type="ECO:0000259" key="4">
    <source>
        <dbReference type="SMART" id="SM00382"/>
    </source>
</evidence>
<comment type="similarity">
    <text evidence="1">Belongs to the GSP E family.</text>
</comment>
<dbReference type="GO" id="GO:0005524">
    <property type="term" value="F:ATP binding"/>
    <property type="evidence" value="ECO:0007669"/>
    <property type="project" value="UniProtKB-KW"/>
</dbReference>
<dbReference type="InterPro" id="IPR007831">
    <property type="entry name" value="T2SS_GspE_N"/>
</dbReference>
<dbReference type="SUPFAM" id="SSF52540">
    <property type="entry name" value="P-loop containing nucleoside triphosphate hydrolases"/>
    <property type="match status" value="1"/>
</dbReference>
<evidence type="ECO:0000313" key="5">
    <source>
        <dbReference type="EMBL" id="OGK73659.1"/>
    </source>
</evidence>
<dbReference type="InterPro" id="IPR003593">
    <property type="entry name" value="AAA+_ATPase"/>
</dbReference>
<organism evidence="5 6">
    <name type="scientific">Candidatus Roizmanbacteria bacterium RIFOXYD1_FULL_38_12</name>
    <dbReference type="NCBI Taxonomy" id="1802093"/>
    <lineage>
        <taxon>Bacteria</taxon>
        <taxon>Candidatus Roizmaniibacteriota</taxon>
    </lineage>
</organism>
<keyword evidence="3" id="KW-0067">ATP-binding</keyword>
<dbReference type="GO" id="GO:0005886">
    <property type="term" value="C:plasma membrane"/>
    <property type="evidence" value="ECO:0007669"/>
    <property type="project" value="TreeGrafter"/>
</dbReference>
<dbReference type="SUPFAM" id="SSF160246">
    <property type="entry name" value="EspE N-terminal domain-like"/>
    <property type="match status" value="1"/>
</dbReference>
<dbReference type="Gene3D" id="3.30.300.160">
    <property type="entry name" value="Type II secretion system, protein E, N-terminal domain"/>
    <property type="match status" value="1"/>
</dbReference>
<accession>A0A1F7L0P0</accession>
<dbReference type="Gene3D" id="3.30.450.90">
    <property type="match status" value="1"/>
</dbReference>